<reference evidence="1 2" key="1">
    <citation type="submission" date="2015-04" db="EMBL/GenBank/DDBJ databases">
        <authorList>
            <person name="Syromyatnikov M.Y."/>
            <person name="Popov V.N."/>
        </authorList>
    </citation>
    <scope>NUCLEOTIDE SEQUENCE [LARGE SCALE GENOMIC DNA]</scope>
</reference>
<gene>
    <name evidence="1" type="ORF">CLUMA_CG016909</name>
</gene>
<evidence type="ECO:0000313" key="1">
    <source>
        <dbReference type="EMBL" id="CRL03329.1"/>
    </source>
</evidence>
<evidence type="ECO:0000313" key="2">
    <source>
        <dbReference type="Proteomes" id="UP000183832"/>
    </source>
</evidence>
<name>A0A1J1IXP5_9DIPT</name>
<sequence length="69" mass="8098">MNINTMKKNEVEDNLIILLVKTDASCSQIKIKALERLKELMLLEKSTTLWEESFWSTQVDLRKNSRSNQ</sequence>
<protein>
    <submittedName>
        <fullName evidence="1">CLUMA_CG016909, isoform A</fullName>
    </submittedName>
</protein>
<dbReference type="Proteomes" id="UP000183832">
    <property type="component" value="Unassembled WGS sequence"/>
</dbReference>
<organism evidence="1 2">
    <name type="scientific">Clunio marinus</name>
    <dbReference type="NCBI Taxonomy" id="568069"/>
    <lineage>
        <taxon>Eukaryota</taxon>
        <taxon>Metazoa</taxon>
        <taxon>Ecdysozoa</taxon>
        <taxon>Arthropoda</taxon>
        <taxon>Hexapoda</taxon>
        <taxon>Insecta</taxon>
        <taxon>Pterygota</taxon>
        <taxon>Neoptera</taxon>
        <taxon>Endopterygota</taxon>
        <taxon>Diptera</taxon>
        <taxon>Nematocera</taxon>
        <taxon>Chironomoidea</taxon>
        <taxon>Chironomidae</taxon>
        <taxon>Clunio</taxon>
    </lineage>
</organism>
<keyword evidence="2" id="KW-1185">Reference proteome</keyword>
<dbReference type="AlphaFoldDB" id="A0A1J1IXP5"/>
<accession>A0A1J1IXP5</accession>
<proteinExistence type="predicted"/>
<dbReference type="EMBL" id="CVRI01000059">
    <property type="protein sequence ID" value="CRL03329.1"/>
    <property type="molecule type" value="Genomic_DNA"/>
</dbReference>